<comment type="caution">
    <text evidence="7">The sequence shown here is derived from an EMBL/GenBank/DDBJ whole genome shotgun (WGS) entry which is preliminary data.</text>
</comment>
<dbReference type="RefSeq" id="WP_283831382.1">
    <property type="nucleotide sequence ID" value="NZ_JASJEU010000008.1"/>
</dbReference>
<name>A0ABT7DKV4_9ACTN</name>
<evidence type="ECO:0000313" key="7">
    <source>
        <dbReference type="EMBL" id="MDJ1650032.1"/>
    </source>
</evidence>
<dbReference type="InterPro" id="IPR003339">
    <property type="entry name" value="ABC/ECF_trnsptr_transmembrane"/>
</dbReference>
<evidence type="ECO:0000256" key="5">
    <source>
        <dbReference type="ARBA" id="ARBA00023136"/>
    </source>
</evidence>
<dbReference type="EMBL" id="JASJEU010000008">
    <property type="protein sequence ID" value="MDJ1650032.1"/>
    <property type="molecule type" value="Genomic_DNA"/>
</dbReference>
<evidence type="ECO:0000256" key="1">
    <source>
        <dbReference type="ARBA" id="ARBA00004141"/>
    </source>
</evidence>
<evidence type="ECO:0000313" key="8">
    <source>
        <dbReference type="Proteomes" id="UP001232750"/>
    </source>
</evidence>
<accession>A0ABT7DKV4</accession>
<dbReference type="PANTHER" id="PTHR34857">
    <property type="entry name" value="SLL0384 PROTEIN"/>
    <property type="match status" value="1"/>
</dbReference>
<proteinExistence type="predicted"/>
<reference evidence="7 8" key="1">
    <citation type="submission" date="2023-05" db="EMBL/GenBank/DDBJ databases">
        <title>Gordonibacter KGMB12511T sp. nov., isolated from faeces of healthy Korean.</title>
        <authorList>
            <person name="Kim H.S."/>
            <person name="Kim J.-S."/>
            <person name="Suh M.K."/>
            <person name="Eom M.K."/>
            <person name="Do H.E."/>
            <person name="Lee J.-S."/>
        </authorList>
    </citation>
    <scope>NUCLEOTIDE SEQUENCE [LARGE SCALE GENOMIC DNA]</scope>
    <source>
        <strain evidence="7 8">KGMB12511</strain>
    </source>
</reference>
<keyword evidence="5 6" id="KW-0472">Membrane</keyword>
<gene>
    <name evidence="7" type="ORF">QNJ86_04415</name>
</gene>
<dbReference type="CDD" id="cd16914">
    <property type="entry name" value="EcfT"/>
    <property type="match status" value="1"/>
</dbReference>
<protein>
    <submittedName>
        <fullName evidence="7">Energy-coupling factor transporter transmembrane component T</fullName>
    </submittedName>
</protein>
<dbReference type="PANTHER" id="PTHR34857:SF2">
    <property type="entry name" value="SLL0384 PROTEIN"/>
    <property type="match status" value="1"/>
</dbReference>
<evidence type="ECO:0000256" key="4">
    <source>
        <dbReference type="ARBA" id="ARBA00022989"/>
    </source>
</evidence>
<comment type="subcellular location">
    <subcellularLocation>
        <location evidence="1">Membrane</location>
        <topology evidence="1">Multi-pass membrane protein</topology>
    </subcellularLocation>
</comment>
<keyword evidence="2" id="KW-1003">Cell membrane</keyword>
<evidence type="ECO:0000256" key="2">
    <source>
        <dbReference type="ARBA" id="ARBA00022475"/>
    </source>
</evidence>
<keyword evidence="8" id="KW-1185">Reference proteome</keyword>
<keyword evidence="4 6" id="KW-1133">Transmembrane helix</keyword>
<evidence type="ECO:0000256" key="3">
    <source>
        <dbReference type="ARBA" id="ARBA00022692"/>
    </source>
</evidence>
<feature type="transmembrane region" description="Helical" evidence="6">
    <location>
        <begin position="221"/>
        <end position="240"/>
    </location>
</feature>
<organism evidence="7 8">
    <name type="scientific">Gordonibacter faecis</name>
    <dbReference type="NCBI Taxonomy" id="3047475"/>
    <lineage>
        <taxon>Bacteria</taxon>
        <taxon>Bacillati</taxon>
        <taxon>Actinomycetota</taxon>
        <taxon>Coriobacteriia</taxon>
        <taxon>Eggerthellales</taxon>
        <taxon>Eggerthellaceae</taxon>
        <taxon>Gordonibacter</taxon>
    </lineage>
</organism>
<dbReference type="InterPro" id="IPR051611">
    <property type="entry name" value="ECF_transporter_component"/>
</dbReference>
<dbReference type="Proteomes" id="UP001232750">
    <property type="component" value="Unassembled WGS sequence"/>
</dbReference>
<evidence type="ECO:0000256" key="6">
    <source>
        <dbReference type="SAM" id="Phobius"/>
    </source>
</evidence>
<dbReference type="Pfam" id="PF02361">
    <property type="entry name" value="CbiQ"/>
    <property type="match status" value="1"/>
</dbReference>
<sequence>MRTSETDARRILGVRKGKGLIDPDPRTLMGVLVAVSATAFMGKSIESELLLVLTVSVLQALCGHVRMAVGFAALYAALWAVLNVVLPVVGGVAATMFTISLTFARKIYLCLMVGTLLVRDNTVHRIASALAKLRVPQAVLIPLTVTMRYFPTLKEEAAHIRDAMALRDIPAASRLECFAVPLVMSATSTAEELSRAATCRGIENPAPSTDTERLSMRASDWAILSAAAAAVAAVALWGGAA</sequence>
<keyword evidence="3 6" id="KW-0812">Transmembrane</keyword>